<dbReference type="AlphaFoldDB" id="A0A3N0GIX4"/>
<accession>A0A3N0GIX4</accession>
<dbReference type="Gene3D" id="1.50.10.20">
    <property type="match status" value="1"/>
</dbReference>
<protein>
    <recommendedName>
        <fullName evidence="3">Squalene cyclase C-terminal domain-containing protein</fullName>
    </recommendedName>
</protein>
<dbReference type="InterPro" id="IPR008930">
    <property type="entry name" value="Terpenoid_cyclase/PrenylTrfase"/>
</dbReference>
<gene>
    <name evidence="1" type="ORF">EFL26_17400</name>
</gene>
<evidence type="ECO:0000313" key="1">
    <source>
        <dbReference type="EMBL" id="RNM12424.1"/>
    </source>
</evidence>
<dbReference type="EMBL" id="RJSF01000044">
    <property type="protein sequence ID" value="RNM12424.1"/>
    <property type="molecule type" value="Genomic_DNA"/>
</dbReference>
<comment type="caution">
    <text evidence="1">The sequence shown here is derived from an EMBL/GenBank/DDBJ whole genome shotgun (WGS) entry which is preliminary data.</text>
</comment>
<evidence type="ECO:0000313" key="2">
    <source>
        <dbReference type="Proteomes" id="UP000279994"/>
    </source>
</evidence>
<dbReference type="Proteomes" id="UP000279994">
    <property type="component" value="Unassembled WGS sequence"/>
</dbReference>
<keyword evidence="2" id="KW-1185">Reference proteome</keyword>
<organism evidence="1 2">
    <name type="scientific">Nocardioides pocheonensis</name>
    <dbReference type="NCBI Taxonomy" id="661485"/>
    <lineage>
        <taxon>Bacteria</taxon>
        <taxon>Bacillati</taxon>
        <taxon>Actinomycetota</taxon>
        <taxon>Actinomycetes</taxon>
        <taxon>Propionibacteriales</taxon>
        <taxon>Nocardioidaceae</taxon>
        <taxon>Nocardioides</taxon>
    </lineage>
</organism>
<evidence type="ECO:0008006" key="3">
    <source>
        <dbReference type="Google" id="ProtNLM"/>
    </source>
</evidence>
<reference evidence="1 2" key="1">
    <citation type="submission" date="2018-11" db="EMBL/GenBank/DDBJ databases">
        <authorList>
            <person name="Li F."/>
        </authorList>
    </citation>
    <scope>NUCLEOTIDE SEQUENCE [LARGE SCALE GENOMIC DNA]</scope>
    <source>
        <strain evidence="1 2">Gsoil 818</strain>
    </source>
</reference>
<dbReference type="SUPFAM" id="SSF48239">
    <property type="entry name" value="Terpenoid cyclases/Protein prenyltransferases"/>
    <property type="match status" value="1"/>
</dbReference>
<dbReference type="OrthoDB" id="9758578at2"/>
<dbReference type="RefSeq" id="WP_123224186.1">
    <property type="nucleotide sequence ID" value="NZ_RJSF01000044.1"/>
</dbReference>
<sequence length="312" mass="34518">MAATAVLDWLLDGDVAVQFQATRDLLQGDGDALQARIATEGDGATLLAAHHADGHWGRGFYRPKWTSSHYTLLELRNLGLDPANAVAGETVRRILRTEKREDGGLDPTVTVRGSDACVNGMALNYATYFGAPEDELASLVDFLLAGRVADGGFNCRANRVPVRHSSMHTTLSVVEGITGYERAGHRYRLDELLAARESSVEFLLRHRLFRSEHTGAVIRPEFVRLHHPTRWYYDLLRCLDSLADAGVTYDDRMSDAIDVLLSRRAPDGRWPVNRAYPGETHLPNPLPGTPHRWITLCALRVLAAYAPGRVDG</sequence>
<name>A0A3N0GIX4_9ACTN</name>
<proteinExistence type="predicted"/>